<feature type="compositionally biased region" description="Basic and acidic residues" evidence="2">
    <location>
        <begin position="199"/>
        <end position="219"/>
    </location>
</feature>
<evidence type="ECO:0000313" key="3">
    <source>
        <dbReference type="EMBL" id="KAJ6412868.1"/>
    </source>
</evidence>
<dbReference type="PANTHER" id="PTHR46265">
    <property type="entry name" value="RHO GTPASE-ACTIVATING PROTEIN 7"/>
    <property type="match status" value="1"/>
</dbReference>
<dbReference type="AlphaFoldDB" id="A0AAD6JWZ4"/>
<name>A0AAD6JWZ4_9ROSI</name>
<feature type="coiled-coil region" evidence="1">
    <location>
        <begin position="29"/>
        <end position="63"/>
    </location>
</feature>
<feature type="region of interest" description="Disordered" evidence="2">
    <location>
        <begin position="118"/>
        <end position="150"/>
    </location>
</feature>
<evidence type="ECO:0000256" key="2">
    <source>
        <dbReference type="SAM" id="MobiDB-lite"/>
    </source>
</evidence>
<dbReference type="InterPro" id="IPR052799">
    <property type="entry name" value="Rho_GAP_Regulators"/>
</dbReference>
<feature type="compositionally biased region" description="Polar residues" evidence="2">
    <location>
        <begin position="181"/>
        <end position="198"/>
    </location>
</feature>
<feature type="compositionally biased region" description="Polar residues" evidence="2">
    <location>
        <begin position="123"/>
        <end position="145"/>
    </location>
</feature>
<evidence type="ECO:0000256" key="1">
    <source>
        <dbReference type="SAM" id="Coils"/>
    </source>
</evidence>
<accession>A0AAD6JWZ4</accession>
<protein>
    <submittedName>
        <fullName evidence="3">Uncharacterized protein</fullName>
    </submittedName>
</protein>
<organism evidence="3 4">
    <name type="scientific">Salix udensis</name>
    <dbReference type="NCBI Taxonomy" id="889485"/>
    <lineage>
        <taxon>Eukaryota</taxon>
        <taxon>Viridiplantae</taxon>
        <taxon>Streptophyta</taxon>
        <taxon>Embryophyta</taxon>
        <taxon>Tracheophyta</taxon>
        <taxon>Spermatophyta</taxon>
        <taxon>Magnoliopsida</taxon>
        <taxon>eudicotyledons</taxon>
        <taxon>Gunneridae</taxon>
        <taxon>Pentapetalae</taxon>
        <taxon>rosids</taxon>
        <taxon>fabids</taxon>
        <taxon>Malpighiales</taxon>
        <taxon>Salicaceae</taxon>
        <taxon>Saliceae</taxon>
        <taxon>Salix</taxon>
    </lineage>
</organism>
<proteinExistence type="predicted"/>
<reference evidence="3 4" key="1">
    <citation type="journal article" date="2023" name="Int. J. Mol. Sci.">
        <title>De Novo Assembly and Annotation of 11 Diverse Shrub Willow (Salix) Genomes Reveals Novel Gene Organization in Sex-Linked Regions.</title>
        <authorList>
            <person name="Hyden B."/>
            <person name="Feng K."/>
            <person name="Yates T.B."/>
            <person name="Jawdy S."/>
            <person name="Cereghino C."/>
            <person name="Smart L.B."/>
            <person name="Muchero W."/>
        </authorList>
    </citation>
    <scope>NUCLEOTIDE SEQUENCE [LARGE SCALE GENOMIC DNA]</scope>
    <source>
        <tissue evidence="3">Shoot tip</tissue>
    </source>
</reference>
<sequence length="262" mass="29061">MILPRKFTWPKLSTSNRPLQVPVTINENKKADHEEITQADANVANLKRKVNDIGAQLNQQHEQHSGSMHGLSNQPMNASLHESKWNDELKDAEVTGTSQFRRPASKDTCMDGTKIQKLDLALSGNSRPLPSTNSKRSSTRSEGVNSTTSALTRLTTRLNFLKERRSQIANEIQNLDKGRGSDQNLEKSQGSEILSFQNLEKDKGLGKERAPPQKSEKSTSSDGQSLQDLDGGHSSEGEPPQRLQREILQRRQRPTSSGGSKD</sequence>
<evidence type="ECO:0000313" key="4">
    <source>
        <dbReference type="Proteomes" id="UP001162972"/>
    </source>
</evidence>
<keyword evidence="1" id="KW-0175">Coiled coil</keyword>
<keyword evidence="4" id="KW-1185">Reference proteome</keyword>
<dbReference type="PANTHER" id="PTHR46265:SF2">
    <property type="entry name" value="RHO GTPASE-ACTIVATING PROTEIN 7"/>
    <property type="match status" value="1"/>
</dbReference>
<feature type="region of interest" description="Disordered" evidence="2">
    <location>
        <begin position="172"/>
        <end position="262"/>
    </location>
</feature>
<gene>
    <name evidence="3" type="ORF">OIU84_005841</name>
</gene>
<dbReference type="EMBL" id="JAPFFJ010000013">
    <property type="protein sequence ID" value="KAJ6412868.1"/>
    <property type="molecule type" value="Genomic_DNA"/>
</dbReference>
<comment type="caution">
    <text evidence="3">The sequence shown here is derived from an EMBL/GenBank/DDBJ whole genome shotgun (WGS) entry which is preliminary data.</text>
</comment>
<dbReference type="Proteomes" id="UP001162972">
    <property type="component" value="Chromosome 5"/>
</dbReference>